<name>A0ABV7SY51_9SPHN</name>
<dbReference type="Proteomes" id="UP001595713">
    <property type="component" value="Unassembled WGS sequence"/>
</dbReference>
<gene>
    <name evidence="2" type="ORF">ACFONA_08610</name>
</gene>
<feature type="domain" description="Cell wall hydrolase SleB" evidence="1">
    <location>
        <begin position="122"/>
        <end position="231"/>
    </location>
</feature>
<keyword evidence="3" id="KW-1185">Reference proteome</keyword>
<proteinExistence type="predicted"/>
<dbReference type="GO" id="GO:0016787">
    <property type="term" value="F:hydrolase activity"/>
    <property type="evidence" value="ECO:0007669"/>
    <property type="project" value="UniProtKB-KW"/>
</dbReference>
<keyword evidence="2" id="KW-0378">Hydrolase</keyword>
<dbReference type="Gene3D" id="1.10.10.2520">
    <property type="entry name" value="Cell wall hydrolase SleB, domain 1"/>
    <property type="match status" value="1"/>
</dbReference>
<dbReference type="Pfam" id="PF07486">
    <property type="entry name" value="Hydrolase_2"/>
    <property type="match status" value="1"/>
</dbReference>
<reference evidence="3" key="1">
    <citation type="journal article" date="2019" name="Int. J. Syst. Evol. Microbiol.">
        <title>The Global Catalogue of Microorganisms (GCM) 10K type strain sequencing project: providing services to taxonomists for standard genome sequencing and annotation.</title>
        <authorList>
            <consortium name="The Broad Institute Genomics Platform"/>
            <consortium name="The Broad Institute Genome Sequencing Center for Infectious Disease"/>
            <person name="Wu L."/>
            <person name="Ma J."/>
        </authorList>
    </citation>
    <scope>NUCLEOTIDE SEQUENCE [LARGE SCALE GENOMIC DNA]</scope>
    <source>
        <strain evidence="3">KCTC 42739</strain>
    </source>
</reference>
<organism evidence="2 3">
    <name type="scientific">Sphingomonas hylomeconis</name>
    <dbReference type="NCBI Taxonomy" id="1395958"/>
    <lineage>
        <taxon>Bacteria</taxon>
        <taxon>Pseudomonadati</taxon>
        <taxon>Pseudomonadota</taxon>
        <taxon>Alphaproteobacteria</taxon>
        <taxon>Sphingomonadales</taxon>
        <taxon>Sphingomonadaceae</taxon>
        <taxon>Sphingomonas</taxon>
    </lineage>
</organism>
<dbReference type="RefSeq" id="WP_261295452.1">
    <property type="nucleotide sequence ID" value="NZ_JANQBK010000016.1"/>
</dbReference>
<dbReference type="EMBL" id="JBHRXP010000003">
    <property type="protein sequence ID" value="MFC3580225.1"/>
    <property type="molecule type" value="Genomic_DNA"/>
</dbReference>
<evidence type="ECO:0000259" key="1">
    <source>
        <dbReference type="Pfam" id="PF07486"/>
    </source>
</evidence>
<dbReference type="InterPro" id="IPR042047">
    <property type="entry name" value="SleB_dom1"/>
</dbReference>
<evidence type="ECO:0000313" key="3">
    <source>
        <dbReference type="Proteomes" id="UP001595713"/>
    </source>
</evidence>
<protein>
    <submittedName>
        <fullName evidence="2">Cell wall hydrolase</fullName>
    </submittedName>
</protein>
<evidence type="ECO:0000313" key="2">
    <source>
        <dbReference type="EMBL" id="MFC3580225.1"/>
    </source>
</evidence>
<accession>A0ABV7SY51</accession>
<dbReference type="InterPro" id="IPR011105">
    <property type="entry name" value="Cell_wall_hydrolase_SleB"/>
</dbReference>
<sequence>MIPARPANRAPIAPAYRVVLLLIALLAVAIPALVVSLAPPVVPHRRIVVRPQRVVPPAELPPVEPVAYQDLDPEDARTFNAGVPFSTDPNPAARPFRLGGTDEDKARAIDCMAAAMLYEAGDDTLGQRSVGQVIINRTRHPAFPKTICDVVFQGQERSTGCQFTFTCDGALVRHRWSDIAWKRARETATLALSGSVFDAVGYSTHYHTDWVVPYWQSSLDKVAKVRTHLFFRWTGWWGTPPAFRREVSPSEPVIAQLAAYSDAHRMGAALDEAAAVTAQAALLTGAVPPPVASDDNSFLVTLDPKLPPDAFAALATAACGTRDYCKFMGWADKARTPSAVPITPQQIATMSFSYLRDRARGYEKALWNCAEIKRADTNQCMKLQVFAPVARQTETFRLENLPGSRVAVPVSKSVDELTGVRRRVEITAMPPRPQATPTPAPGR</sequence>
<comment type="caution">
    <text evidence="2">The sequence shown here is derived from an EMBL/GenBank/DDBJ whole genome shotgun (WGS) entry which is preliminary data.</text>
</comment>